<reference evidence="2" key="1">
    <citation type="submission" date="2022-11" db="UniProtKB">
        <authorList>
            <consortium name="WormBaseParasite"/>
        </authorList>
    </citation>
    <scope>IDENTIFICATION</scope>
</reference>
<evidence type="ECO:0000313" key="2">
    <source>
        <dbReference type="WBParaSite" id="nRc.2.0.1.t06463-RA"/>
    </source>
</evidence>
<accession>A0A915HYG1</accession>
<organism evidence="1 2">
    <name type="scientific">Romanomermis culicivorax</name>
    <name type="common">Nematode worm</name>
    <dbReference type="NCBI Taxonomy" id="13658"/>
    <lineage>
        <taxon>Eukaryota</taxon>
        <taxon>Metazoa</taxon>
        <taxon>Ecdysozoa</taxon>
        <taxon>Nematoda</taxon>
        <taxon>Enoplea</taxon>
        <taxon>Dorylaimia</taxon>
        <taxon>Mermithida</taxon>
        <taxon>Mermithoidea</taxon>
        <taxon>Mermithidae</taxon>
        <taxon>Romanomermis</taxon>
    </lineage>
</organism>
<evidence type="ECO:0000313" key="1">
    <source>
        <dbReference type="Proteomes" id="UP000887565"/>
    </source>
</evidence>
<proteinExistence type="predicted"/>
<protein>
    <submittedName>
        <fullName evidence="2">Uncharacterized protein</fullName>
    </submittedName>
</protein>
<name>A0A915HYG1_ROMCU</name>
<dbReference type="Proteomes" id="UP000887565">
    <property type="component" value="Unplaced"/>
</dbReference>
<sequence length="60" mass="6827">MWQKIEGAKKPSIEKLDFESFSYDFNKTSNNFSVFGCVLKNARSRTYKSTALSSTLLPTI</sequence>
<dbReference type="WBParaSite" id="nRc.2.0.1.t06463-RA">
    <property type="protein sequence ID" value="nRc.2.0.1.t06463-RA"/>
    <property type="gene ID" value="nRc.2.0.1.g06463"/>
</dbReference>
<dbReference type="AlphaFoldDB" id="A0A915HYG1"/>
<keyword evidence="1" id="KW-1185">Reference proteome</keyword>